<dbReference type="HOGENOM" id="CLU_016950_9_1_4"/>
<dbReference type="PANTHER" id="PTHR43771:SF2">
    <property type="entry name" value="PHOSPHOMANNOMUTASE_PHOSPHOGLUCOMUTASE"/>
    <property type="match status" value="1"/>
</dbReference>
<dbReference type="GO" id="GO:0000287">
    <property type="term" value="F:magnesium ion binding"/>
    <property type="evidence" value="ECO:0007669"/>
    <property type="project" value="InterPro"/>
</dbReference>
<dbReference type="InterPro" id="IPR005843">
    <property type="entry name" value="A-D-PHexomutase_C"/>
</dbReference>
<dbReference type="SUPFAM" id="SSF55957">
    <property type="entry name" value="Phosphoglucomutase, C-terminal domain"/>
    <property type="match status" value="1"/>
</dbReference>
<dbReference type="PRINTS" id="PR00509">
    <property type="entry name" value="PGMPMM"/>
</dbReference>
<feature type="domain" description="Alpha-D-phosphohexomutase alpha/beta/alpha" evidence="9">
    <location>
        <begin position="7"/>
        <end position="137"/>
    </location>
</feature>
<name>K1JJW7_9BURK</name>
<keyword evidence="5 7" id="KW-0460">Magnesium</keyword>
<dbReference type="eggNOG" id="COG1109">
    <property type="taxonomic scope" value="Bacteria"/>
</dbReference>
<dbReference type="PANTHER" id="PTHR43771">
    <property type="entry name" value="PHOSPHOMANNOMUTASE"/>
    <property type="match status" value="1"/>
</dbReference>
<evidence type="ECO:0000259" key="10">
    <source>
        <dbReference type="Pfam" id="PF02879"/>
    </source>
</evidence>
<gene>
    <name evidence="12" type="ORF">HMPREF9465_00517</name>
</gene>
<comment type="caution">
    <text evidence="12">The sequence shown here is derived from an EMBL/GenBank/DDBJ whole genome shotgun (WGS) entry which is preliminary data.</text>
</comment>
<dbReference type="InterPro" id="IPR005841">
    <property type="entry name" value="Alpha-D-phosphohexomutase_SF"/>
</dbReference>
<organism evidence="12 13">
    <name type="scientific">Sutterella wadsworthensis 2_1_59BFAA</name>
    <dbReference type="NCBI Taxonomy" id="742823"/>
    <lineage>
        <taxon>Bacteria</taxon>
        <taxon>Pseudomonadati</taxon>
        <taxon>Pseudomonadota</taxon>
        <taxon>Betaproteobacteria</taxon>
        <taxon>Burkholderiales</taxon>
        <taxon>Sutterellaceae</taxon>
        <taxon>Sutterella</taxon>
    </lineage>
</organism>
<dbReference type="Pfam" id="PF02879">
    <property type="entry name" value="PGM_PMM_II"/>
    <property type="match status" value="1"/>
</dbReference>
<dbReference type="InterPro" id="IPR016066">
    <property type="entry name" value="A-D-PHexomutase_CS"/>
</dbReference>
<protein>
    <recommendedName>
        <fullName evidence="14">Phosphomannomutase/phosphoglucomutase</fullName>
    </recommendedName>
</protein>
<evidence type="ECO:0000256" key="6">
    <source>
        <dbReference type="ARBA" id="ARBA00023235"/>
    </source>
</evidence>
<dbReference type="RefSeq" id="WP_005433856.1">
    <property type="nucleotide sequence ID" value="NZ_JH815514.1"/>
</dbReference>
<dbReference type="Gene3D" id="3.30.310.50">
    <property type="entry name" value="Alpha-D-phosphohexomutase, C-terminal domain"/>
    <property type="match status" value="1"/>
</dbReference>
<comment type="cofactor">
    <cofactor evidence="1">
        <name>Mg(2+)</name>
        <dbReference type="ChEBI" id="CHEBI:18420"/>
    </cofactor>
</comment>
<dbReference type="AlphaFoldDB" id="K1JJW7"/>
<evidence type="ECO:0000256" key="3">
    <source>
        <dbReference type="ARBA" id="ARBA00022553"/>
    </source>
</evidence>
<proteinExistence type="inferred from homology"/>
<evidence type="ECO:0000313" key="12">
    <source>
        <dbReference type="EMBL" id="EKB31940.1"/>
    </source>
</evidence>
<keyword evidence="3" id="KW-0597">Phosphoprotein</keyword>
<feature type="domain" description="Alpha-D-phosphohexomutase alpha/beta/alpha" evidence="11">
    <location>
        <begin position="256"/>
        <end position="363"/>
    </location>
</feature>
<dbReference type="Pfam" id="PF02880">
    <property type="entry name" value="PGM_PMM_III"/>
    <property type="match status" value="1"/>
</dbReference>
<evidence type="ECO:0000256" key="1">
    <source>
        <dbReference type="ARBA" id="ARBA00001946"/>
    </source>
</evidence>
<dbReference type="Pfam" id="PF02878">
    <property type="entry name" value="PGM_PMM_I"/>
    <property type="match status" value="1"/>
</dbReference>
<keyword evidence="13" id="KW-1185">Reference proteome</keyword>
<evidence type="ECO:0000259" key="9">
    <source>
        <dbReference type="Pfam" id="PF02878"/>
    </source>
</evidence>
<dbReference type="InterPro" id="IPR005846">
    <property type="entry name" value="A-D-PHexomutase_a/b/a-III"/>
</dbReference>
<comment type="similarity">
    <text evidence="2 7">Belongs to the phosphohexose mutase family.</text>
</comment>
<reference evidence="12 13" key="1">
    <citation type="submission" date="2012-05" db="EMBL/GenBank/DDBJ databases">
        <title>The Genome Sequence of Sutterella wadsworthensis 2_1_59BFAA.</title>
        <authorList>
            <consortium name="The Broad Institute Genome Sequencing Platform"/>
            <person name="Earl A."/>
            <person name="Ward D."/>
            <person name="Feldgarden M."/>
            <person name="Gevers D."/>
            <person name="Daigneault M."/>
            <person name="Strauss J."/>
            <person name="Allen-Vercoe E."/>
            <person name="Walker B."/>
            <person name="Young S.K."/>
            <person name="Zeng Q."/>
            <person name="Gargeya S."/>
            <person name="Fitzgerald M."/>
            <person name="Haas B."/>
            <person name="Abouelleil A."/>
            <person name="Alvarado L."/>
            <person name="Arachchi H.M."/>
            <person name="Berlin A.M."/>
            <person name="Chapman S.B."/>
            <person name="Goldberg J."/>
            <person name="Griggs A."/>
            <person name="Gujja S."/>
            <person name="Hansen M."/>
            <person name="Howarth C."/>
            <person name="Imamovic A."/>
            <person name="Larimer J."/>
            <person name="McCowen C."/>
            <person name="Montmayeur A."/>
            <person name="Murphy C."/>
            <person name="Neiman D."/>
            <person name="Pearson M."/>
            <person name="Priest M."/>
            <person name="Roberts A."/>
            <person name="Saif S."/>
            <person name="Shea T."/>
            <person name="Sisk P."/>
            <person name="Sykes S."/>
            <person name="Wortman J."/>
            <person name="Nusbaum C."/>
            <person name="Birren B."/>
        </authorList>
    </citation>
    <scope>NUCLEOTIDE SEQUENCE [LARGE SCALE GENOMIC DNA]</scope>
    <source>
        <strain evidence="12 13">2_1_59BFAA</strain>
    </source>
</reference>
<evidence type="ECO:0000256" key="2">
    <source>
        <dbReference type="ARBA" id="ARBA00010231"/>
    </source>
</evidence>
<dbReference type="Proteomes" id="UP000005835">
    <property type="component" value="Unassembled WGS sequence"/>
</dbReference>
<keyword evidence="6" id="KW-0413">Isomerase</keyword>
<evidence type="ECO:0000256" key="7">
    <source>
        <dbReference type="RuleBase" id="RU004326"/>
    </source>
</evidence>
<evidence type="ECO:0000259" key="8">
    <source>
        <dbReference type="Pfam" id="PF00408"/>
    </source>
</evidence>
<dbReference type="CDD" id="cd03089">
    <property type="entry name" value="PMM_PGM"/>
    <property type="match status" value="1"/>
</dbReference>
<dbReference type="EMBL" id="ADMG01000016">
    <property type="protein sequence ID" value="EKB31940.1"/>
    <property type="molecule type" value="Genomic_DNA"/>
</dbReference>
<dbReference type="InterPro" id="IPR036900">
    <property type="entry name" value="A-D-PHexomutase_C_sf"/>
</dbReference>
<sequence>MAPDASIFKAYDIRGIVDKTLTEDAVRQIGRVLGTMAHEAGRTSFCVGRDGRLSGERLAGALMEGITSAGVDVIDIGMVPTPVLYFATVHFGNGTGVAVTGSHNPPEYNGLKMMIGGITLFADQIQGILARIRNEDWRTAEVPGTIRREDVVPAYLERVLSDVRLERSMRIAIDAGNGVAGPVAARLFKSLGCEVTELFTDVDGTFPNHHPDPSKPANLEDLKKAVLKDGIELGLAFDGDGDRLGVVTKSGEIIYPDRQMMLFAKDILAHHPGAQIVYDVKCTRRLVPWIEACGGVPTISCTGHSLVKAKLRETGAPFAGEMSGHLFFNDGRWPGFDDGVYAGARILEILSREADPSAALEALPSAVNTPELQIRMAEGENKAFIARLQKEARFDDALDVITIDGVRVEWNDGFALARSSNTTPVVVLRLEGDTPEALERIKKTFAEVLLKVEPSLELPF</sequence>
<dbReference type="PROSITE" id="PS00710">
    <property type="entry name" value="PGM_PMM"/>
    <property type="match status" value="1"/>
</dbReference>
<dbReference type="GO" id="GO:0016868">
    <property type="term" value="F:intramolecular phosphotransferase activity"/>
    <property type="evidence" value="ECO:0007669"/>
    <property type="project" value="InterPro"/>
</dbReference>
<dbReference type="OrthoDB" id="9803322at2"/>
<dbReference type="Pfam" id="PF00408">
    <property type="entry name" value="PGM_PMM_IV"/>
    <property type="match status" value="1"/>
</dbReference>
<dbReference type="PATRIC" id="fig|742823.3.peg.514"/>
<accession>K1JJW7</accession>
<dbReference type="InterPro" id="IPR005844">
    <property type="entry name" value="A-D-PHexomutase_a/b/a-I"/>
</dbReference>
<dbReference type="InterPro" id="IPR005845">
    <property type="entry name" value="A-D-PHexomutase_a/b/a-II"/>
</dbReference>
<keyword evidence="4 7" id="KW-0479">Metal-binding</keyword>
<dbReference type="GO" id="GO:0005975">
    <property type="term" value="P:carbohydrate metabolic process"/>
    <property type="evidence" value="ECO:0007669"/>
    <property type="project" value="InterPro"/>
</dbReference>
<dbReference type="InterPro" id="IPR016055">
    <property type="entry name" value="A-D-PHexomutase_a/b/a-I/II/III"/>
</dbReference>
<evidence type="ECO:0000256" key="4">
    <source>
        <dbReference type="ARBA" id="ARBA00022723"/>
    </source>
</evidence>
<feature type="domain" description="Alpha-D-phosphohexomutase alpha/beta/alpha" evidence="10">
    <location>
        <begin position="154"/>
        <end position="251"/>
    </location>
</feature>
<dbReference type="Gene3D" id="3.40.120.10">
    <property type="entry name" value="Alpha-D-Glucose-1,6-Bisphosphate, subunit A, domain 3"/>
    <property type="match status" value="3"/>
</dbReference>
<evidence type="ECO:0008006" key="14">
    <source>
        <dbReference type="Google" id="ProtNLM"/>
    </source>
</evidence>
<feature type="domain" description="Alpha-D-phosphohexomutase C-terminal" evidence="8">
    <location>
        <begin position="371"/>
        <end position="447"/>
    </location>
</feature>
<dbReference type="SUPFAM" id="SSF53738">
    <property type="entry name" value="Phosphoglucomutase, first 3 domains"/>
    <property type="match status" value="3"/>
</dbReference>
<evidence type="ECO:0000256" key="5">
    <source>
        <dbReference type="ARBA" id="ARBA00022842"/>
    </source>
</evidence>
<evidence type="ECO:0000259" key="11">
    <source>
        <dbReference type="Pfam" id="PF02880"/>
    </source>
</evidence>
<evidence type="ECO:0000313" key="13">
    <source>
        <dbReference type="Proteomes" id="UP000005835"/>
    </source>
</evidence>
<dbReference type="STRING" id="742823.HMPREF9465_00517"/>